<dbReference type="PANTHER" id="PTHR33563:SF9">
    <property type="entry name" value="USPA DOMAIN-CONTAINING PROTEIN"/>
    <property type="match status" value="1"/>
</dbReference>
<dbReference type="GO" id="GO:0009073">
    <property type="term" value="P:aromatic amino acid family biosynthetic process"/>
    <property type="evidence" value="ECO:0007669"/>
    <property type="project" value="InterPro"/>
</dbReference>
<reference evidence="1 2" key="1">
    <citation type="journal article" date="2020" name="bioRxiv">
        <title>Sequence and annotation of 42 cannabis genomes reveals extensive copy number variation in cannabinoid synthesis and pathogen resistance genes.</title>
        <authorList>
            <person name="Mckernan K.J."/>
            <person name="Helbert Y."/>
            <person name="Kane L.T."/>
            <person name="Ebling H."/>
            <person name="Zhang L."/>
            <person name="Liu B."/>
            <person name="Eaton Z."/>
            <person name="Mclaughlin S."/>
            <person name="Kingan S."/>
            <person name="Baybayan P."/>
            <person name="Concepcion G."/>
            <person name="Jordan M."/>
            <person name="Riva A."/>
            <person name="Barbazuk W."/>
            <person name="Harkins T."/>
        </authorList>
    </citation>
    <scope>NUCLEOTIDE SEQUENCE [LARGE SCALE GENOMIC DNA]</scope>
    <source>
        <strain evidence="2">cv. Jamaican Lion 4</strain>
        <tissue evidence="1">Leaf</tissue>
    </source>
</reference>
<gene>
    <name evidence="1" type="ORF">F8388_013880</name>
</gene>
<dbReference type="EMBL" id="JAATIP010000274">
    <property type="protein sequence ID" value="KAF4354931.1"/>
    <property type="molecule type" value="Genomic_DNA"/>
</dbReference>
<dbReference type="Proteomes" id="UP000525078">
    <property type="component" value="Unassembled WGS sequence"/>
</dbReference>
<dbReference type="PANTHER" id="PTHR33563">
    <property type="match status" value="1"/>
</dbReference>
<proteinExistence type="predicted"/>
<comment type="caution">
    <text evidence="1">The sequence shown here is derived from an EMBL/GenBank/DDBJ whole genome shotgun (WGS) entry which is preliminary data.</text>
</comment>
<evidence type="ECO:0000313" key="2">
    <source>
        <dbReference type="Proteomes" id="UP000525078"/>
    </source>
</evidence>
<dbReference type="GO" id="GO:0016491">
    <property type="term" value="F:oxidoreductase activity"/>
    <property type="evidence" value="ECO:0007669"/>
    <property type="project" value="InterPro"/>
</dbReference>
<dbReference type="GO" id="GO:0003856">
    <property type="term" value="F:3-dehydroquinate synthase activity"/>
    <property type="evidence" value="ECO:0007669"/>
    <property type="project" value="InterPro"/>
</dbReference>
<dbReference type="AlphaFoldDB" id="A0A7J6E9C7"/>
<evidence type="ECO:0000313" key="1">
    <source>
        <dbReference type="EMBL" id="KAF4354931.1"/>
    </source>
</evidence>
<accession>A0A7J6E9C7</accession>
<organism evidence="1 2">
    <name type="scientific">Cannabis sativa</name>
    <name type="common">Hemp</name>
    <name type="synonym">Marijuana</name>
    <dbReference type="NCBI Taxonomy" id="3483"/>
    <lineage>
        <taxon>Eukaryota</taxon>
        <taxon>Viridiplantae</taxon>
        <taxon>Streptophyta</taxon>
        <taxon>Embryophyta</taxon>
        <taxon>Tracheophyta</taxon>
        <taxon>Spermatophyta</taxon>
        <taxon>Magnoliopsida</taxon>
        <taxon>eudicotyledons</taxon>
        <taxon>Gunneridae</taxon>
        <taxon>Pentapetalae</taxon>
        <taxon>rosids</taxon>
        <taxon>fabids</taxon>
        <taxon>Rosales</taxon>
        <taxon>Cannabaceae</taxon>
        <taxon>Cannabis</taxon>
    </lineage>
</organism>
<sequence length="236" mass="26988">MGGNKQQRQSNKHLRKPFIIRNISTSDLRFHDMVDPNGSNPSKNIVIVMDGLAEFTTEVLQWVLHNIVINCSGCVITLLGVMPWLNIPLSTKTWLDIWSVDLEELAKERSENIKNDFKYLKLKAVLDLCRSYGVVLQKKVVMGYPSRHLVIEQIISLDATWVVFDRHQKKTEFYGEKVGCKMIVMNERGEADMIIDNKLVESTTNFTRAAGELSTNTELHISDQQCDDDNEIILHV</sequence>
<name>A0A7J6E9C7_CANSA</name>
<protein>
    <submittedName>
        <fullName evidence="1">Uncharacterized protein</fullName>
    </submittedName>
</protein>
<dbReference type="InterPro" id="IPR002812">
    <property type="entry name" value="DHQS"/>
</dbReference>